<dbReference type="GO" id="GO:0006508">
    <property type="term" value="P:proteolysis"/>
    <property type="evidence" value="ECO:0007669"/>
    <property type="project" value="InterPro"/>
</dbReference>
<evidence type="ECO:0000256" key="1">
    <source>
        <dbReference type="SAM" id="MobiDB-lite"/>
    </source>
</evidence>
<name>A0A226BXF2_9FIRM</name>
<evidence type="ECO:0000313" key="3">
    <source>
        <dbReference type="EMBL" id="OWZ83703.1"/>
    </source>
</evidence>
<dbReference type="PANTHER" id="PTHR34385:SF1">
    <property type="entry name" value="PEPTIDOGLYCAN L-ALANYL-D-GLUTAMATE ENDOPEPTIDASE CWLK"/>
    <property type="match status" value="1"/>
</dbReference>
<dbReference type="InterPro" id="IPR003709">
    <property type="entry name" value="VanY-like_core_dom"/>
</dbReference>
<reference evidence="3 4" key="1">
    <citation type="submission" date="2017-06" db="EMBL/GenBank/DDBJ databases">
        <title>Draft Genome Sequence of Natranaerobius trueperi halophilic, alkalithermophilic bacteria from soda lakes.</title>
        <authorList>
            <person name="Zhao B."/>
        </authorList>
    </citation>
    <scope>NUCLEOTIDE SEQUENCE [LARGE SCALE GENOMIC DNA]</scope>
    <source>
        <strain evidence="3 4">DSM 18760</strain>
    </source>
</reference>
<dbReference type="OrthoDB" id="9792074at2"/>
<dbReference type="InterPro" id="IPR009045">
    <property type="entry name" value="Zn_M74/Hedgehog-like"/>
</dbReference>
<feature type="region of interest" description="Disordered" evidence="1">
    <location>
        <begin position="44"/>
        <end position="121"/>
    </location>
</feature>
<dbReference type="Proteomes" id="UP000214588">
    <property type="component" value="Unassembled WGS sequence"/>
</dbReference>
<gene>
    <name evidence="3" type="ORF">CDO51_07050</name>
</gene>
<feature type="compositionally biased region" description="Low complexity" evidence="1">
    <location>
        <begin position="63"/>
        <end position="78"/>
    </location>
</feature>
<dbReference type="Pfam" id="PF02557">
    <property type="entry name" value="VanY"/>
    <property type="match status" value="1"/>
</dbReference>
<feature type="compositionally biased region" description="Basic and acidic residues" evidence="1">
    <location>
        <begin position="103"/>
        <end position="121"/>
    </location>
</feature>
<dbReference type="CDD" id="cd14852">
    <property type="entry name" value="LD-carboxypeptidase"/>
    <property type="match status" value="1"/>
</dbReference>
<evidence type="ECO:0000313" key="4">
    <source>
        <dbReference type="Proteomes" id="UP000214588"/>
    </source>
</evidence>
<feature type="compositionally biased region" description="Acidic residues" evidence="1">
    <location>
        <begin position="85"/>
        <end position="102"/>
    </location>
</feature>
<dbReference type="PANTHER" id="PTHR34385">
    <property type="entry name" value="D-ALANYL-D-ALANINE CARBOXYPEPTIDASE"/>
    <property type="match status" value="1"/>
</dbReference>
<accession>A0A226BXF2</accession>
<dbReference type="Gene3D" id="3.30.1380.10">
    <property type="match status" value="1"/>
</dbReference>
<proteinExistence type="predicted"/>
<evidence type="ECO:0000259" key="2">
    <source>
        <dbReference type="Pfam" id="PF02557"/>
    </source>
</evidence>
<protein>
    <recommendedName>
        <fullName evidence="2">D-alanyl-D-alanine carboxypeptidase-like core domain-containing protein</fullName>
    </recommendedName>
</protein>
<dbReference type="AlphaFoldDB" id="A0A226BXF2"/>
<dbReference type="InterPro" id="IPR052179">
    <property type="entry name" value="DD-CPase-like"/>
</dbReference>
<comment type="caution">
    <text evidence="3">The sequence shown here is derived from an EMBL/GenBank/DDBJ whole genome shotgun (WGS) entry which is preliminary data.</text>
</comment>
<dbReference type="SUPFAM" id="SSF55166">
    <property type="entry name" value="Hedgehog/DD-peptidase"/>
    <property type="match status" value="1"/>
</dbReference>
<keyword evidence="4" id="KW-1185">Reference proteome</keyword>
<feature type="domain" description="D-alanyl-D-alanine carboxypeptidase-like core" evidence="2">
    <location>
        <begin position="164"/>
        <end position="292"/>
    </location>
</feature>
<dbReference type="InterPro" id="IPR058193">
    <property type="entry name" value="VanY/YodJ_core_dom"/>
</dbReference>
<dbReference type="EMBL" id="NIQC01000013">
    <property type="protein sequence ID" value="OWZ83703.1"/>
    <property type="molecule type" value="Genomic_DNA"/>
</dbReference>
<organism evidence="3 4">
    <name type="scientific">Natranaerobius trueperi</name>
    <dbReference type="NCBI Taxonomy" id="759412"/>
    <lineage>
        <taxon>Bacteria</taxon>
        <taxon>Bacillati</taxon>
        <taxon>Bacillota</taxon>
        <taxon>Clostridia</taxon>
        <taxon>Natranaerobiales</taxon>
        <taxon>Natranaerobiaceae</taxon>
        <taxon>Natranaerobius</taxon>
    </lineage>
</organism>
<dbReference type="RefSeq" id="WP_089023596.1">
    <property type="nucleotide sequence ID" value="NZ_NIQC01000013.1"/>
</dbReference>
<sequence length="313" mass="36189">MKKKNKLIFFMILFGTVFSLGFYARSIEITEIFNDLKNEAEEVIEEDENTVEDNPPSENPSDNELVNNKSNEENNQNENTKDEPNNPEDEDTEEEQDNYSEELAEHIEEHEESLEKDPEGEKIVTNVLDKLVLVNKEFNLPSDFTPPDLVEPNIPFIVDEGERRYMREEAARSLEDLFSCAEKEQIGIIGVSGYRSYETQRRIFNNYVEQNGEEEANKFSARPGQSEHQTGLAMDVSSASVDFGLRQSFGETKEGQWLIENAPDFGFIIRYPEGKEHITGYIYEPWHLRYVGEEHAQKISEKGVTLEQYLEQH</sequence>
<dbReference type="GO" id="GO:0008233">
    <property type="term" value="F:peptidase activity"/>
    <property type="evidence" value="ECO:0007669"/>
    <property type="project" value="InterPro"/>
</dbReference>